<evidence type="ECO:0000256" key="5">
    <source>
        <dbReference type="ARBA" id="ARBA00022989"/>
    </source>
</evidence>
<dbReference type="RefSeq" id="WP_082347994.1">
    <property type="nucleotide sequence ID" value="NZ_CP011452.2"/>
</dbReference>
<evidence type="ECO:0000313" key="8">
    <source>
        <dbReference type="EMBL" id="AKH43717.1"/>
    </source>
</evidence>
<protein>
    <submittedName>
        <fullName evidence="8">Glutathione-regulated potassium-efflux system protein KefC</fullName>
    </submittedName>
</protein>
<sequence length="401" mass="41726">MESASNATPMLESAALLIGGAFVVVSLSVRLGVPAILGFLLTGLVLGPHVLGLLQEEGAALGALGELGVILLMFSLGLTFSWTKLVELRRLIFGIGGAQVGITAVIVALGANLLLDVSWPKAILLGAATAMSSTALSIKQLEASGALGHAQGRTSIAILLFQDLATVGFLVLIDALQTASATGHGVEKGFFNVLGLFAALILARKLLIPLAQWIERSSNNELPQLLALFLVLSTAVGAHYAGLSPALGAFIAGMLIGEGDARNVVEREVRPFRDLLLGIFFVSLGAQMDITILGQAFGSVLAWLAVIVFLKAAILAAILYLADTDAEVSAKVALILAHAGEFSLLLVSLSVGAGLLDNALAQPFLLAIGISLFIAPFLISLSARENLVRQSLCKLRRNQGR</sequence>
<reference evidence="8" key="1">
    <citation type="submission" date="2015-05" db="EMBL/GenBank/DDBJ databases">
        <title>The complete genome of Altererythrobacter atlanticus strain 26DY36.</title>
        <authorList>
            <person name="Wu Y.-H."/>
            <person name="Cheng H."/>
            <person name="Wu X.-W."/>
        </authorList>
    </citation>
    <scope>NUCLEOTIDE SEQUENCE [LARGE SCALE GENOMIC DNA]</scope>
    <source>
        <strain evidence="8">26DY36</strain>
    </source>
</reference>
<dbReference type="Proteomes" id="UP000034392">
    <property type="component" value="Chromosome"/>
</dbReference>
<keyword evidence="6" id="KW-0472">Membrane</keyword>
<gene>
    <name evidence="8" type="primary">kefC_4</name>
    <name evidence="8" type="ORF">WYH_02687</name>
</gene>
<keyword evidence="3" id="KW-0813">Transport</keyword>
<proteinExistence type="inferred from homology"/>
<dbReference type="AlphaFoldDB" id="A0A0F7KWW9"/>
<feature type="domain" description="Cation/H+ exchanger transmembrane" evidence="7">
    <location>
        <begin position="21"/>
        <end position="380"/>
    </location>
</feature>
<accession>A0A0F7KWW9</accession>
<evidence type="ECO:0000256" key="2">
    <source>
        <dbReference type="ARBA" id="ARBA00005551"/>
    </source>
</evidence>
<keyword evidence="4" id="KW-0812">Transmembrane</keyword>
<comment type="subcellular location">
    <subcellularLocation>
        <location evidence="1">Membrane</location>
        <topology evidence="1">Multi-pass membrane protein</topology>
    </subcellularLocation>
</comment>
<evidence type="ECO:0000313" key="9">
    <source>
        <dbReference type="Proteomes" id="UP000034392"/>
    </source>
</evidence>
<dbReference type="InterPro" id="IPR006153">
    <property type="entry name" value="Cation/H_exchanger_TM"/>
</dbReference>
<dbReference type="Gene3D" id="1.20.1530.20">
    <property type="match status" value="1"/>
</dbReference>
<name>A0A0F7KWW9_9SPHN</name>
<dbReference type="GO" id="GO:1902600">
    <property type="term" value="P:proton transmembrane transport"/>
    <property type="evidence" value="ECO:0007669"/>
    <property type="project" value="InterPro"/>
</dbReference>
<dbReference type="GO" id="GO:0015297">
    <property type="term" value="F:antiporter activity"/>
    <property type="evidence" value="ECO:0007669"/>
    <property type="project" value="InterPro"/>
</dbReference>
<evidence type="ECO:0000259" key="7">
    <source>
        <dbReference type="Pfam" id="PF00999"/>
    </source>
</evidence>
<dbReference type="GO" id="GO:0016020">
    <property type="term" value="C:membrane"/>
    <property type="evidence" value="ECO:0007669"/>
    <property type="project" value="UniProtKB-SubCell"/>
</dbReference>
<dbReference type="KEGG" id="aay:WYH_02687"/>
<dbReference type="EMBL" id="CP011452">
    <property type="protein sequence ID" value="AKH43717.1"/>
    <property type="molecule type" value="Genomic_DNA"/>
</dbReference>
<dbReference type="PANTHER" id="PTHR42751">
    <property type="entry name" value="SODIUM/HYDROGEN EXCHANGER FAMILY/TRKA DOMAIN PROTEIN"/>
    <property type="match status" value="1"/>
</dbReference>
<comment type="similarity">
    <text evidence="2">Belongs to the monovalent cation:proton antiporter 2 (CPA2) transporter (TC 2.A.37) family.</text>
</comment>
<dbReference type="InterPro" id="IPR038770">
    <property type="entry name" value="Na+/solute_symporter_sf"/>
</dbReference>
<keyword evidence="9" id="KW-1185">Reference proteome</keyword>
<evidence type="ECO:0000256" key="3">
    <source>
        <dbReference type="ARBA" id="ARBA00022448"/>
    </source>
</evidence>
<keyword evidence="5" id="KW-1133">Transmembrane helix</keyword>
<evidence type="ECO:0000256" key="1">
    <source>
        <dbReference type="ARBA" id="ARBA00004141"/>
    </source>
</evidence>
<evidence type="ECO:0000256" key="4">
    <source>
        <dbReference type="ARBA" id="ARBA00022692"/>
    </source>
</evidence>
<organism evidence="8 9">
    <name type="scientific">Croceibacterium atlanticum</name>
    <dbReference type="NCBI Taxonomy" id="1267766"/>
    <lineage>
        <taxon>Bacteria</taxon>
        <taxon>Pseudomonadati</taxon>
        <taxon>Pseudomonadota</taxon>
        <taxon>Alphaproteobacteria</taxon>
        <taxon>Sphingomonadales</taxon>
        <taxon>Erythrobacteraceae</taxon>
        <taxon>Croceibacterium</taxon>
    </lineage>
</organism>
<dbReference type="OrthoDB" id="9781411at2"/>
<dbReference type="PATRIC" id="fig|1267766.3.peg.2722"/>
<evidence type="ECO:0000256" key="6">
    <source>
        <dbReference type="ARBA" id="ARBA00023136"/>
    </source>
</evidence>
<dbReference type="PANTHER" id="PTHR42751:SF3">
    <property type="entry name" value="SODIUM_GLUTAMATE SYMPORTER"/>
    <property type="match status" value="1"/>
</dbReference>
<dbReference type="Pfam" id="PF00999">
    <property type="entry name" value="Na_H_Exchanger"/>
    <property type="match status" value="1"/>
</dbReference>
<dbReference type="STRING" id="1267766.WYH_02687"/>